<accession>A0ACC5R0K4</accession>
<evidence type="ECO:0000313" key="1">
    <source>
        <dbReference type="EMBL" id="MBK1866132.1"/>
    </source>
</evidence>
<dbReference type="Proteomes" id="UP000616151">
    <property type="component" value="Unassembled WGS sequence"/>
</dbReference>
<evidence type="ECO:0000313" key="2">
    <source>
        <dbReference type="Proteomes" id="UP000616151"/>
    </source>
</evidence>
<protein>
    <submittedName>
        <fullName evidence="1">M48 family metallopeptidase</fullName>
    </submittedName>
</protein>
<sequence length="457" mass="49378">MAARRIIAVLCAMSVAVAALVPPAFAQSKRKGPSLIRDAEIESLMRLYTKPIFQAAGLNPGSVHVYLINDPRINAFVAGGQRIFIHTGLLTQAKTPNEVIGVLAHETGHIAGGHLARMQIEIDRKSTATIIGMLLGAAAVAGGAVAGDGQVARAGGGIMMGSQGLAQRMVLSYARAMEASADQAAMKYLTATGQSGKGMLTLFQKLANQSMASLQNVDPYVLSHPMPLDRIRNLEIAAKGSKYFDTADKPEIMLRHKLMQAKLVGFLNPTQVVFQRYPTSDTSMPARYARAIAMFRSGDTRNAIKVIDTLIRDLPSDPYFHELKGQALLEGGQPAQAIAPLRQTVKMLPNNGLIRIMLAQALLGTENKANAQAALSELRLARKTEDDTPSLYQFMAMAYGIMGDIPRADLATAEFAYYRGDKELATEKAKIAMASLKRGSPDWLRANDILNFVNRSD</sequence>
<keyword evidence="2" id="KW-1185">Reference proteome</keyword>
<comment type="caution">
    <text evidence="1">The sequence shown here is derived from an EMBL/GenBank/DDBJ whole genome shotgun (WGS) entry which is preliminary data.</text>
</comment>
<reference evidence="1" key="1">
    <citation type="submission" date="2021-01" db="EMBL/GenBank/DDBJ databases">
        <authorList>
            <person name="Sun Q."/>
        </authorList>
    </citation>
    <scope>NUCLEOTIDE SEQUENCE</scope>
    <source>
        <strain evidence="1">YIM B02566</strain>
    </source>
</reference>
<dbReference type="EMBL" id="JAENHL010000006">
    <property type="protein sequence ID" value="MBK1866132.1"/>
    <property type="molecule type" value="Genomic_DNA"/>
</dbReference>
<organism evidence="1 2">
    <name type="scientific">Taklimakanibacter albus</name>
    <dbReference type="NCBI Taxonomy" id="2800327"/>
    <lineage>
        <taxon>Bacteria</taxon>
        <taxon>Pseudomonadati</taxon>
        <taxon>Pseudomonadota</taxon>
        <taxon>Alphaproteobacteria</taxon>
        <taxon>Hyphomicrobiales</taxon>
        <taxon>Aestuariivirgaceae</taxon>
        <taxon>Taklimakanibacter</taxon>
    </lineage>
</organism>
<name>A0ACC5R0K4_9HYPH</name>
<gene>
    <name evidence="1" type="ORF">JHL16_07175</name>
</gene>
<proteinExistence type="predicted"/>